<dbReference type="GO" id="GO:0005737">
    <property type="term" value="C:cytoplasm"/>
    <property type="evidence" value="ECO:0007669"/>
    <property type="project" value="UniProtKB-SubCell"/>
</dbReference>
<dbReference type="PANTHER" id="PTHR38693:SF1">
    <property type="entry name" value="UBIQUINONE BIOSYNTHESIS ACCESSORY FACTOR UBIJ"/>
    <property type="match status" value="1"/>
</dbReference>
<dbReference type="InterPro" id="IPR003033">
    <property type="entry name" value="SCP2_sterol-bd_dom"/>
</dbReference>
<comment type="function">
    <text evidence="1">Required for ubiquinone (coenzyme Q) biosynthesis. Binds hydrophobic ubiquinone biosynthetic intermediates via its SCP2 domain and is essential for the stability of the Ubi complex. May constitute a docking platform where Ubi enzymes assemble and access their SCP2-bound polyprenyl substrates.</text>
</comment>
<comment type="subcellular location">
    <subcellularLocation>
        <location evidence="1">Cytoplasm</location>
    </subcellularLocation>
</comment>
<comment type="pathway">
    <text evidence="1">Cofactor biosynthesis; ubiquinone biosynthesis.</text>
</comment>
<organism evidence="3 4">
    <name type="scientific">Shewanella gelidii</name>
    <dbReference type="NCBI Taxonomy" id="1642821"/>
    <lineage>
        <taxon>Bacteria</taxon>
        <taxon>Pseudomonadati</taxon>
        <taxon>Pseudomonadota</taxon>
        <taxon>Gammaproteobacteria</taxon>
        <taxon>Alteromonadales</taxon>
        <taxon>Shewanellaceae</taxon>
        <taxon>Shewanella</taxon>
    </lineage>
</organism>
<dbReference type="AlphaFoldDB" id="A0A917JWY7"/>
<evidence type="ECO:0000256" key="1">
    <source>
        <dbReference type="HAMAP-Rule" id="MF_02215"/>
    </source>
</evidence>
<sequence>MHQQAILLACAAMETGLLQLQQQSPEDYAKLRNLHGKVFCIQLSQLSWPIYLVFAKEMQVLSHYEGDVDVTVSADLTTLYQVTEGANLTELIKQDRLKIEGDLTLLQSFSHYLQQTQFDFAEPLSRYIGDAPTHFLVSGAQAAKSGLNDVFRKSISHMEQLATQEYRVAITPIDLVHFQDQVETLSLATDALEQKIKTLVQADANKKAAL</sequence>
<dbReference type="SUPFAM" id="SSF55718">
    <property type="entry name" value="SCP-like"/>
    <property type="match status" value="1"/>
</dbReference>
<comment type="similarity">
    <text evidence="1">Belongs to the UbiJ family.</text>
</comment>
<evidence type="ECO:0000313" key="4">
    <source>
        <dbReference type="Proteomes" id="UP000613743"/>
    </source>
</evidence>
<evidence type="ECO:0000259" key="2">
    <source>
        <dbReference type="Pfam" id="PF02036"/>
    </source>
</evidence>
<evidence type="ECO:0000313" key="3">
    <source>
        <dbReference type="EMBL" id="GGI88019.1"/>
    </source>
</evidence>
<dbReference type="GO" id="GO:0006744">
    <property type="term" value="P:ubiquinone biosynthetic process"/>
    <property type="evidence" value="ECO:0007669"/>
    <property type="project" value="UniProtKB-UniRule"/>
</dbReference>
<reference evidence="3" key="2">
    <citation type="submission" date="2020-09" db="EMBL/GenBank/DDBJ databases">
        <authorList>
            <person name="Sun Q."/>
            <person name="Ohkuma M."/>
        </authorList>
    </citation>
    <scope>NUCLEOTIDE SEQUENCE</scope>
    <source>
        <strain evidence="3">JCM 30804</strain>
    </source>
</reference>
<dbReference type="EMBL" id="BMPZ01000008">
    <property type="protein sequence ID" value="GGI88019.1"/>
    <property type="molecule type" value="Genomic_DNA"/>
</dbReference>
<keyword evidence="4" id="KW-1185">Reference proteome</keyword>
<accession>A0A917JWY7</accession>
<keyword evidence="1" id="KW-0831">Ubiquinone biosynthesis</keyword>
<dbReference type="HAMAP" id="MF_02215">
    <property type="entry name" value="UbiJ"/>
    <property type="match status" value="1"/>
</dbReference>
<proteinExistence type="inferred from homology"/>
<dbReference type="InterPro" id="IPR038989">
    <property type="entry name" value="UbiJ"/>
</dbReference>
<feature type="domain" description="SCP2" evidence="2">
    <location>
        <begin position="19"/>
        <end position="113"/>
    </location>
</feature>
<name>A0A917JWY7_9GAMM</name>
<protein>
    <recommendedName>
        <fullName evidence="1">Ubiquinone biosynthesis accessory factor UbiJ</fullName>
    </recommendedName>
</protein>
<dbReference type="Pfam" id="PF02036">
    <property type="entry name" value="SCP2"/>
    <property type="match status" value="1"/>
</dbReference>
<keyword evidence="1" id="KW-0963">Cytoplasm</keyword>
<dbReference type="InterPro" id="IPR036527">
    <property type="entry name" value="SCP2_sterol-bd_dom_sf"/>
</dbReference>
<dbReference type="Proteomes" id="UP000613743">
    <property type="component" value="Unassembled WGS sequence"/>
</dbReference>
<gene>
    <name evidence="3" type="primary">yigP</name>
    <name evidence="1" type="synonym">ubiJ</name>
    <name evidence="3" type="ORF">GCM10009332_26720</name>
</gene>
<dbReference type="PANTHER" id="PTHR38693">
    <property type="entry name" value="UBIQUINONE BIOSYNTHESIS PROTEIN UBIJ"/>
    <property type="match status" value="1"/>
</dbReference>
<comment type="caution">
    <text evidence="3">The sequence shown here is derived from an EMBL/GenBank/DDBJ whole genome shotgun (WGS) entry which is preliminary data.</text>
</comment>
<dbReference type="Gene3D" id="3.30.1050.10">
    <property type="entry name" value="SCP2 sterol-binding domain"/>
    <property type="match status" value="1"/>
</dbReference>
<reference evidence="3" key="1">
    <citation type="journal article" date="2014" name="Int. J. Syst. Evol. Microbiol.">
        <title>Complete genome sequence of Corynebacterium casei LMG S-19264T (=DSM 44701T), isolated from a smear-ripened cheese.</title>
        <authorList>
            <consortium name="US DOE Joint Genome Institute (JGI-PGF)"/>
            <person name="Walter F."/>
            <person name="Albersmeier A."/>
            <person name="Kalinowski J."/>
            <person name="Ruckert C."/>
        </authorList>
    </citation>
    <scope>NUCLEOTIDE SEQUENCE</scope>
    <source>
        <strain evidence="3">JCM 30804</strain>
    </source>
</reference>